<name>A0AAN7HM55_9FUNG</name>
<accession>A0AAN7HM55</accession>
<evidence type="ECO:0000313" key="5">
    <source>
        <dbReference type="Proteomes" id="UP001304243"/>
    </source>
</evidence>
<dbReference type="Proteomes" id="UP001304243">
    <property type="component" value="Unassembled WGS sequence"/>
</dbReference>
<evidence type="ECO:0000313" key="4">
    <source>
        <dbReference type="EMBL" id="KAK4514444.1"/>
    </source>
</evidence>
<feature type="compositionally biased region" description="Basic and acidic residues" evidence="2">
    <location>
        <begin position="602"/>
        <end position="619"/>
    </location>
</feature>
<dbReference type="Pfam" id="PF08628">
    <property type="entry name" value="Nexin_C"/>
    <property type="match status" value="1"/>
</dbReference>
<keyword evidence="5" id="KW-1185">Reference proteome</keyword>
<sequence>MATISSSSLCLDSRLASFIPVIKQPVPTTRILREIYRTKSKRWNSLEPAKEVELYYPPLTIVVNQLLDYVMRDFVSSWWTPINIHHDPTFERLARERLNVVFLNVQKILLNQERNDIVMSTLYGVANTLIIHMRECRALEESELSMDDYVIENPQSPFAQLLSKEEQHRQLRSLSQTFLKRTLPTADRDSLLLMSLFKELLATFLFGGILDSLSDPDFLNCWIIDLLSDKDKAKSITSTVSAAAVILTADASHAPDVGLVAEEGFTLEQQSDSIRKSTEDDDSVTSSLDQVTPPDTPEPTRATAQLKPAPIVTAPKQQETTVLASLQSPPPPPSPLAPPSMIFSRGSVNFTIMDISAPQPSDQPLNKTELVYIVQIERPAMEDHAGSEGGGYVITRSYADFECFNTILHARHAKRAAKLQLKLPLDTTTKSWLKKSSTQQKRKVPLEVVGAALEKYIDTVVQDEELGTDQIILPFLRKERRAEIAEGTVTSFADEYKHEAAAAAAAVDHTTALDTASTSSGKSRSLFSRNSTSNLNVAGLASNPKTDNTAADERQSMDHDTNNKWFAPKTKTRQGSVSSMQSNLSKDSAITVARDDAEDFEEEKRHTVVDSIVDDDKPKRQNTSTSINSSTNNNTKALSSMDVELLIETTYALVVEIFNLTSSNNKAWMRRSILNLLREIVRRSYAQFISEQYTDFIEEYMSPDAIVGMLNQLGEQFWPEGKWMLDDGKEQVQRTEQDKEKSKQLARTMLMNELIPNAVRQLIGDQNCNTAMDRIWARCQDPNLNRVLILQVLERIIKPILG</sequence>
<feature type="compositionally biased region" description="Low complexity" evidence="2">
    <location>
        <begin position="622"/>
        <end position="635"/>
    </location>
</feature>
<dbReference type="PANTHER" id="PTHR22775:SF47">
    <property type="entry name" value="MEIOTICALLY UP-REGULATED GENE 122 PROTEIN"/>
    <property type="match status" value="1"/>
</dbReference>
<dbReference type="CDD" id="cd06093">
    <property type="entry name" value="PX_domain"/>
    <property type="match status" value="1"/>
</dbReference>
<feature type="compositionally biased region" description="Polar residues" evidence="2">
    <location>
        <begin position="573"/>
        <end position="588"/>
    </location>
</feature>
<dbReference type="GO" id="GO:0035091">
    <property type="term" value="F:phosphatidylinositol binding"/>
    <property type="evidence" value="ECO:0007669"/>
    <property type="project" value="InterPro"/>
</dbReference>
<dbReference type="Pfam" id="PF02194">
    <property type="entry name" value="PXA"/>
    <property type="match status" value="1"/>
</dbReference>
<feature type="compositionally biased region" description="Basic and acidic residues" evidence="2">
    <location>
        <begin position="551"/>
        <end position="562"/>
    </location>
</feature>
<dbReference type="InterPro" id="IPR036871">
    <property type="entry name" value="PX_dom_sf"/>
</dbReference>
<dbReference type="Pfam" id="PF00787">
    <property type="entry name" value="PX"/>
    <property type="match status" value="1"/>
</dbReference>
<evidence type="ECO:0000256" key="1">
    <source>
        <dbReference type="ARBA" id="ARBA00010883"/>
    </source>
</evidence>
<dbReference type="InterPro" id="IPR013937">
    <property type="entry name" value="Sorting_nexin_C"/>
</dbReference>
<comment type="similarity">
    <text evidence="1">Belongs to the sorting nexin family.</text>
</comment>
<evidence type="ECO:0000259" key="3">
    <source>
        <dbReference type="PROSITE" id="PS51207"/>
    </source>
</evidence>
<gene>
    <name evidence="4" type="primary">SWA2_3</name>
    <name evidence="4" type="ORF">ATC70_002040</name>
</gene>
<dbReference type="PANTHER" id="PTHR22775">
    <property type="entry name" value="SORTING NEXIN"/>
    <property type="match status" value="1"/>
</dbReference>
<dbReference type="RefSeq" id="XP_064681110.1">
    <property type="nucleotide sequence ID" value="XM_064821424.1"/>
</dbReference>
<protein>
    <submittedName>
        <fullName evidence="4">Auxilin-like clathrin-binding protein required for normal clathrin function</fullName>
    </submittedName>
</protein>
<dbReference type="SUPFAM" id="SSF64268">
    <property type="entry name" value="PX domain"/>
    <property type="match status" value="1"/>
</dbReference>
<dbReference type="Gene3D" id="3.30.1520.10">
    <property type="entry name" value="Phox-like domain"/>
    <property type="match status" value="1"/>
</dbReference>
<dbReference type="GeneID" id="89945742"/>
<dbReference type="AlphaFoldDB" id="A0AAN7HM55"/>
<comment type="caution">
    <text evidence="4">The sequence shown here is derived from an EMBL/GenBank/DDBJ whole genome shotgun (WGS) entry which is preliminary data.</text>
</comment>
<feature type="region of interest" description="Disordered" evidence="2">
    <location>
        <begin position="535"/>
        <end position="635"/>
    </location>
</feature>
<dbReference type="SMART" id="SM00313">
    <property type="entry name" value="PXA"/>
    <property type="match status" value="1"/>
</dbReference>
<evidence type="ECO:0000256" key="2">
    <source>
        <dbReference type="SAM" id="MobiDB-lite"/>
    </source>
</evidence>
<dbReference type="InterPro" id="IPR003114">
    <property type="entry name" value="Phox_assoc"/>
</dbReference>
<dbReference type="EMBL" id="JASEJX010000015">
    <property type="protein sequence ID" value="KAK4514444.1"/>
    <property type="molecule type" value="Genomic_DNA"/>
</dbReference>
<feature type="region of interest" description="Disordered" evidence="2">
    <location>
        <begin position="269"/>
        <end position="311"/>
    </location>
</feature>
<organism evidence="4 5">
    <name type="scientific">Mucor velutinosus</name>
    <dbReference type="NCBI Taxonomy" id="708070"/>
    <lineage>
        <taxon>Eukaryota</taxon>
        <taxon>Fungi</taxon>
        <taxon>Fungi incertae sedis</taxon>
        <taxon>Mucoromycota</taxon>
        <taxon>Mucoromycotina</taxon>
        <taxon>Mucoromycetes</taxon>
        <taxon>Mucorales</taxon>
        <taxon>Mucorineae</taxon>
        <taxon>Mucoraceae</taxon>
        <taxon>Mucor</taxon>
    </lineage>
</organism>
<feature type="domain" description="PXA" evidence="3">
    <location>
        <begin position="56"/>
        <end position="231"/>
    </location>
</feature>
<proteinExistence type="inferred from homology"/>
<dbReference type="InterPro" id="IPR001683">
    <property type="entry name" value="PX_dom"/>
</dbReference>
<reference evidence="4 5" key="1">
    <citation type="submission" date="2022-11" db="EMBL/GenBank/DDBJ databases">
        <title>Mucor velutinosus strain NIH1002 WGS.</title>
        <authorList>
            <person name="Subramanian P."/>
            <person name="Mullikin J.C."/>
            <person name="Segre J.A."/>
            <person name="Zelazny A.M."/>
        </authorList>
    </citation>
    <scope>NUCLEOTIDE SEQUENCE [LARGE SCALE GENOMIC DNA]</scope>
    <source>
        <strain evidence="4 5">NIH1002</strain>
    </source>
</reference>
<dbReference type="PROSITE" id="PS51207">
    <property type="entry name" value="PXA"/>
    <property type="match status" value="1"/>
</dbReference>